<evidence type="ECO:0000259" key="11">
    <source>
        <dbReference type="Pfam" id="PF00266"/>
    </source>
</evidence>
<reference evidence="12 13" key="1">
    <citation type="submission" date="2014-04" db="EMBL/GenBank/DDBJ databases">
        <authorList>
            <consortium name="DOE Joint Genome Institute"/>
            <person name="Kuo A."/>
            <person name="Gay G."/>
            <person name="Dore J."/>
            <person name="Kohler A."/>
            <person name="Nagy L.G."/>
            <person name="Floudas D."/>
            <person name="Copeland A."/>
            <person name="Barry K.W."/>
            <person name="Cichocki N."/>
            <person name="Veneault-Fourrey C."/>
            <person name="LaButti K."/>
            <person name="Lindquist E.A."/>
            <person name="Lipzen A."/>
            <person name="Lundell T."/>
            <person name="Morin E."/>
            <person name="Murat C."/>
            <person name="Sun H."/>
            <person name="Tunlid A."/>
            <person name="Henrissat B."/>
            <person name="Grigoriev I.V."/>
            <person name="Hibbett D.S."/>
            <person name="Martin F."/>
            <person name="Nordberg H.P."/>
            <person name="Cantor M.N."/>
            <person name="Hua S.X."/>
        </authorList>
    </citation>
    <scope>NUCLEOTIDE SEQUENCE [LARGE SCALE GENOMIC DNA]</scope>
    <source>
        <strain evidence="13">h7</strain>
    </source>
</reference>
<feature type="binding site" evidence="7">
    <location>
        <position position="363"/>
    </location>
    <ligand>
        <name>substrate</name>
    </ligand>
</feature>
<keyword evidence="13" id="KW-1185">Reference proteome</keyword>
<dbReference type="STRING" id="686832.A0A0C2YV28"/>
<dbReference type="FunFam" id="3.90.1150.10:FF:000049">
    <property type="entry name" value="Alanine-glyoxylate aminotransferase 1"/>
    <property type="match status" value="1"/>
</dbReference>
<reference evidence="13" key="2">
    <citation type="submission" date="2015-01" db="EMBL/GenBank/DDBJ databases">
        <title>Evolutionary Origins and Diversification of the Mycorrhizal Mutualists.</title>
        <authorList>
            <consortium name="DOE Joint Genome Institute"/>
            <consortium name="Mycorrhizal Genomics Consortium"/>
            <person name="Kohler A."/>
            <person name="Kuo A."/>
            <person name="Nagy L.G."/>
            <person name="Floudas D."/>
            <person name="Copeland A."/>
            <person name="Barry K.W."/>
            <person name="Cichocki N."/>
            <person name="Veneault-Fourrey C."/>
            <person name="LaButti K."/>
            <person name="Lindquist E.A."/>
            <person name="Lipzen A."/>
            <person name="Lundell T."/>
            <person name="Morin E."/>
            <person name="Murat C."/>
            <person name="Riley R."/>
            <person name="Ohm R."/>
            <person name="Sun H."/>
            <person name="Tunlid A."/>
            <person name="Henrissat B."/>
            <person name="Grigoriev I.V."/>
            <person name="Hibbett D.S."/>
            <person name="Martin F."/>
        </authorList>
    </citation>
    <scope>NUCLEOTIDE SEQUENCE [LARGE SCALE GENOMIC DNA]</scope>
    <source>
        <strain evidence="13">h7</strain>
    </source>
</reference>
<evidence type="ECO:0000256" key="3">
    <source>
        <dbReference type="ARBA" id="ARBA00013049"/>
    </source>
</evidence>
<dbReference type="PIRSF" id="PIRSF000524">
    <property type="entry name" value="SPT"/>
    <property type="match status" value="1"/>
</dbReference>
<dbReference type="InterPro" id="IPR015424">
    <property type="entry name" value="PyrdxlP-dep_Trfase"/>
</dbReference>
<dbReference type="GO" id="GO:0005777">
    <property type="term" value="C:peroxisome"/>
    <property type="evidence" value="ECO:0007669"/>
    <property type="project" value="TreeGrafter"/>
</dbReference>
<dbReference type="EC" id="2.6.1.44" evidence="3"/>
<feature type="domain" description="Aminotransferase class V" evidence="11">
    <location>
        <begin position="35"/>
        <end position="352"/>
    </location>
</feature>
<evidence type="ECO:0000256" key="4">
    <source>
        <dbReference type="ARBA" id="ARBA00022576"/>
    </source>
</evidence>
<feature type="modified residue" description="N6-(pyridoxal phosphate)lysine" evidence="8">
    <location>
        <position position="206"/>
    </location>
</feature>
<comment type="cofactor">
    <cofactor evidence="1 8 10">
        <name>pyridoxal 5'-phosphate</name>
        <dbReference type="ChEBI" id="CHEBI:597326"/>
    </cofactor>
</comment>
<dbReference type="InterPro" id="IPR020578">
    <property type="entry name" value="Aminotrans_V_PyrdxlP_BS"/>
</dbReference>
<evidence type="ECO:0000256" key="8">
    <source>
        <dbReference type="PIRSR" id="PIRSR000524-50"/>
    </source>
</evidence>
<keyword evidence="4" id="KW-0032">Aminotransferase</keyword>
<organism evidence="12 13">
    <name type="scientific">Hebeloma cylindrosporum</name>
    <dbReference type="NCBI Taxonomy" id="76867"/>
    <lineage>
        <taxon>Eukaryota</taxon>
        <taxon>Fungi</taxon>
        <taxon>Dikarya</taxon>
        <taxon>Basidiomycota</taxon>
        <taxon>Agaricomycotina</taxon>
        <taxon>Agaricomycetes</taxon>
        <taxon>Agaricomycetidae</taxon>
        <taxon>Agaricales</taxon>
        <taxon>Agaricineae</taxon>
        <taxon>Hymenogastraceae</taxon>
        <taxon>Hebeloma</taxon>
    </lineage>
</organism>
<dbReference type="AlphaFoldDB" id="A0A0C2YV28"/>
<gene>
    <name evidence="12" type="ORF">M413DRAFT_442848</name>
</gene>
<dbReference type="InterPro" id="IPR015421">
    <property type="entry name" value="PyrdxlP-dep_Trfase_major"/>
</dbReference>
<dbReference type="GO" id="GO:0008453">
    <property type="term" value="F:alanine-glyoxylate transaminase activity"/>
    <property type="evidence" value="ECO:0007669"/>
    <property type="project" value="UniProtKB-EC"/>
</dbReference>
<dbReference type="InterPro" id="IPR015422">
    <property type="entry name" value="PyrdxlP-dep_Trfase_small"/>
</dbReference>
<dbReference type="GO" id="GO:0019265">
    <property type="term" value="P:glycine biosynthetic process, by transamination of glyoxylate"/>
    <property type="evidence" value="ECO:0007669"/>
    <property type="project" value="TreeGrafter"/>
</dbReference>
<dbReference type="OrthoDB" id="7403325at2759"/>
<evidence type="ECO:0000313" key="12">
    <source>
        <dbReference type="EMBL" id="KIM44877.1"/>
    </source>
</evidence>
<dbReference type="InterPro" id="IPR000192">
    <property type="entry name" value="Aminotrans_V_dom"/>
</dbReference>
<dbReference type="PANTHER" id="PTHR21152:SF24">
    <property type="entry name" value="ALANINE--GLYOXYLATE AMINOTRANSFERASE 1"/>
    <property type="match status" value="1"/>
</dbReference>
<evidence type="ECO:0000313" key="13">
    <source>
        <dbReference type="Proteomes" id="UP000053424"/>
    </source>
</evidence>
<dbReference type="Gene3D" id="3.90.1150.10">
    <property type="entry name" value="Aspartate Aminotransferase, domain 1"/>
    <property type="match status" value="1"/>
</dbReference>
<dbReference type="PROSITE" id="PS00595">
    <property type="entry name" value="AA_TRANSFER_CLASS_5"/>
    <property type="match status" value="1"/>
</dbReference>
<evidence type="ECO:0000256" key="9">
    <source>
        <dbReference type="RuleBase" id="RU004075"/>
    </source>
</evidence>
<dbReference type="EMBL" id="KN831773">
    <property type="protein sequence ID" value="KIM44877.1"/>
    <property type="molecule type" value="Genomic_DNA"/>
</dbReference>
<dbReference type="HOGENOM" id="CLU_027686_5_2_1"/>
<evidence type="ECO:0000256" key="1">
    <source>
        <dbReference type="ARBA" id="ARBA00001933"/>
    </source>
</evidence>
<proteinExistence type="inferred from homology"/>
<comment type="similarity">
    <text evidence="2 9">Belongs to the class-V pyridoxal-phosphate-dependent aminotransferase family.</text>
</comment>
<dbReference type="Gene3D" id="3.40.640.10">
    <property type="entry name" value="Type I PLP-dependent aspartate aminotransferase-like (Major domain)"/>
    <property type="match status" value="1"/>
</dbReference>
<protein>
    <recommendedName>
        <fullName evidence="3">alanine--glyoxylate transaminase</fullName>
        <ecNumber evidence="3">2.6.1.44</ecNumber>
    </recommendedName>
</protein>
<keyword evidence="6 8" id="KW-0663">Pyridoxal phosphate</keyword>
<evidence type="ECO:0000256" key="2">
    <source>
        <dbReference type="ARBA" id="ARBA00009236"/>
    </source>
</evidence>
<accession>A0A0C2YV28</accession>
<dbReference type="GO" id="GO:0004760">
    <property type="term" value="F:L-serine-pyruvate transaminase activity"/>
    <property type="evidence" value="ECO:0007669"/>
    <property type="project" value="TreeGrafter"/>
</dbReference>
<dbReference type="SUPFAM" id="SSF53383">
    <property type="entry name" value="PLP-dependent transferases"/>
    <property type="match status" value="1"/>
</dbReference>
<dbReference type="InterPro" id="IPR024169">
    <property type="entry name" value="SP_NH2Trfase/AEP_transaminase"/>
</dbReference>
<dbReference type="Proteomes" id="UP000053424">
    <property type="component" value="Unassembled WGS sequence"/>
</dbReference>
<dbReference type="FunFam" id="3.40.640.10:FF:000027">
    <property type="entry name" value="Serine--pyruvate aminotransferase, mitochondrial"/>
    <property type="match status" value="1"/>
</dbReference>
<dbReference type="PANTHER" id="PTHR21152">
    <property type="entry name" value="AMINOTRANSFERASE CLASS V"/>
    <property type="match status" value="1"/>
</dbReference>
<dbReference type="Pfam" id="PF00266">
    <property type="entry name" value="Aminotran_5"/>
    <property type="match status" value="1"/>
</dbReference>
<evidence type="ECO:0000256" key="10">
    <source>
        <dbReference type="RuleBase" id="RU004504"/>
    </source>
</evidence>
<evidence type="ECO:0000256" key="5">
    <source>
        <dbReference type="ARBA" id="ARBA00022679"/>
    </source>
</evidence>
<keyword evidence="5" id="KW-0808">Transferase</keyword>
<sequence length="403" mass="43041">MSPSTPPEAAQKLLAIPGPIPLSPNVQRTLGLAPQSHVSPEFVKIFLESLHMIREVVHTTSASTAFILAGSGTLGWDQVGANLIEKGDRALVLHTGYFGDGFKECLDTYGANVDLVKSELGGTVKIADVENALKNAKDVGKPYKIVTITHVDTSTGVLSDARAVAACVRQFSPETLVVLDAVCSLASEDVQMDAWGLDVVLSASQKGLGAPPGLSILIASQRAINLWEERLKRGVKSGSFYSSWEKWIPIMRAYDQNKPAYFGTPAVNLVRALHASLVEITRGPIPLATRLALHIHASDLVKKSAERLGMEQVACEPAGRAHGMTALYVPEGVSAADVLGGVARRGVIMAGGLVKEVKDRYIRVGHMGWSVVGDGGKDVSFVVRVLEEAVKEAVEKKRVTARL</sequence>
<evidence type="ECO:0000256" key="7">
    <source>
        <dbReference type="PIRSR" id="PIRSR000524-1"/>
    </source>
</evidence>
<evidence type="ECO:0000256" key="6">
    <source>
        <dbReference type="ARBA" id="ARBA00022898"/>
    </source>
</evidence>
<name>A0A0C2YV28_HEBCY</name>